<evidence type="ECO:0000313" key="2">
    <source>
        <dbReference type="Proteomes" id="UP000284476"/>
    </source>
</evidence>
<evidence type="ECO:0000313" key="1">
    <source>
        <dbReference type="EMBL" id="RWR16491.1"/>
    </source>
</evidence>
<dbReference type="InterPro" id="IPR008878">
    <property type="entry name" value="Transposase_IS66_Orf2"/>
</dbReference>
<name>A0A443J7M5_9RHOB</name>
<dbReference type="EMBL" id="SAUZ01000042">
    <property type="protein sequence ID" value="RWR16491.1"/>
    <property type="molecule type" value="Genomic_DNA"/>
</dbReference>
<dbReference type="PANTHER" id="PTHR36455:SF1">
    <property type="entry name" value="BLR8292 PROTEIN"/>
    <property type="match status" value="1"/>
</dbReference>
<dbReference type="RefSeq" id="WP_128210462.1">
    <property type="nucleotide sequence ID" value="NZ_JBHRSO010000036.1"/>
</dbReference>
<proteinExistence type="predicted"/>
<accession>A0A443J7M5</accession>
<dbReference type="Pfam" id="PF05717">
    <property type="entry name" value="TnpB_IS66"/>
    <property type="match status" value="1"/>
</dbReference>
<dbReference type="PANTHER" id="PTHR36455">
    <property type="match status" value="1"/>
</dbReference>
<dbReference type="NCBIfam" id="NF033819">
    <property type="entry name" value="IS66_TnpB"/>
    <property type="match status" value="1"/>
</dbReference>
<dbReference type="Proteomes" id="UP000284476">
    <property type="component" value="Unassembled WGS sequence"/>
</dbReference>
<gene>
    <name evidence="1" type="ORF">D2T30_21465</name>
</gene>
<organism evidence="1 2">
    <name type="scientific">Paenirhodobacter populi</name>
    <dbReference type="NCBI Taxonomy" id="2306993"/>
    <lineage>
        <taxon>Bacteria</taxon>
        <taxon>Pseudomonadati</taxon>
        <taxon>Pseudomonadota</taxon>
        <taxon>Alphaproteobacteria</taxon>
        <taxon>Rhodobacterales</taxon>
        <taxon>Rhodobacter group</taxon>
        <taxon>Paenirhodobacter</taxon>
    </lineage>
</organism>
<dbReference type="AlphaFoldDB" id="A0A443J7M5"/>
<sequence>MIPSIPQSLKIYITTEPVDFRKGMDGLAGYVAAHYELDPFSGAVFIFRSKTADKIKVLAWDGTGMVLIQKRLDGRKFVWPAMSRGAISISRTQFEALFEGVDWRRIVPPRYSKPTVA</sequence>
<reference evidence="1 2" key="1">
    <citation type="submission" date="2019-01" db="EMBL/GenBank/DDBJ databases">
        <title>Sinorhodobacter populi sp. nov. isolated from the symptomatic bark tissue of Populus euramericana canker.</title>
        <authorList>
            <person name="Xu G."/>
        </authorList>
    </citation>
    <scope>NUCLEOTIDE SEQUENCE [LARGE SCALE GENOMIC DNA]</scope>
    <source>
        <strain evidence="1 2">SK2B-1</strain>
    </source>
</reference>
<protein>
    <submittedName>
        <fullName evidence="1">Transposase</fullName>
    </submittedName>
</protein>
<comment type="caution">
    <text evidence="1">The sequence shown here is derived from an EMBL/GenBank/DDBJ whole genome shotgun (WGS) entry which is preliminary data.</text>
</comment>